<dbReference type="PANTHER" id="PTHR34814:SF1">
    <property type="entry name" value="NITROSOGUANIDINE RESISTANCE PROTEIN SNG1"/>
    <property type="match status" value="1"/>
</dbReference>
<feature type="transmembrane region" description="Helical" evidence="2">
    <location>
        <begin position="383"/>
        <end position="406"/>
    </location>
</feature>
<dbReference type="VEuPathDB" id="FungiDB:L203_02106"/>
<dbReference type="OrthoDB" id="2140105at2759"/>
<proteinExistence type="predicted"/>
<accession>A0A1E3IN79</accession>
<feature type="compositionally biased region" description="Polar residues" evidence="1">
    <location>
        <begin position="39"/>
        <end position="59"/>
    </location>
</feature>
<reference evidence="3" key="1">
    <citation type="submission" date="2016-06" db="EMBL/GenBank/DDBJ databases">
        <authorList>
            <person name="Cuomo C."/>
            <person name="Litvintseva A."/>
            <person name="Heitman J."/>
            <person name="Chen Y."/>
            <person name="Sun S."/>
            <person name="Springer D."/>
            <person name="Dromer F."/>
            <person name="Young S."/>
            <person name="Zeng Q."/>
            <person name="Chapman S."/>
            <person name="Gujja S."/>
            <person name="Saif S."/>
            <person name="Birren B."/>
        </authorList>
    </citation>
    <scope>NUCLEOTIDE SEQUENCE</scope>
    <source>
        <strain evidence="3">CBS 7841</strain>
    </source>
</reference>
<reference evidence="3" key="2">
    <citation type="journal article" date="2022" name="Elife">
        <title>Obligate sexual reproduction of a homothallic fungus closely related to the Cryptococcus pathogenic species complex.</title>
        <authorList>
            <person name="Passer A.R."/>
            <person name="Clancey S.A."/>
            <person name="Shea T."/>
            <person name="David-Palma M."/>
            <person name="Averette A.F."/>
            <person name="Boekhout T."/>
            <person name="Porcel B.M."/>
            <person name="Nowrousian M."/>
            <person name="Cuomo C.A."/>
            <person name="Sun S."/>
            <person name="Heitman J."/>
            <person name="Coelho M.A."/>
        </authorList>
    </citation>
    <scope>NUCLEOTIDE SEQUENCE</scope>
    <source>
        <strain evidence="3">CBS 7841</strain>
    </source>
</reference>
<evidence type="ECO:0000256" key="1">
    <source>
        <dbReference type="SAM" id="MobiDB-lite"/>
    </source>
</evidence>
<feature type="compositionally biased region" description="Polar residues" evidence="1">
    <location>
        <begin position="1"/>
        <end position="29"/>
    </location>
</feature>
<feature type="transmembrane region" description="Helical" evidence="2">
    <location>
        <begin position="310"/>
        <end position="329"/>
    </location>
</feature>
<protein>
    <submittedName>
        <fullName evidence="3">Uncharacterized protein</fullName>
    </submittedName>
</protein>
<name>A0A1E3IN79_9TREE</name>
<dbReference type="EMBL" id="CP143788">
    <property type="protein sequence ID" value="WVN89462.1"/>
    <property type="molecule type" value="Genomic_DNA"/>
</dbReference>
<gene>
    <name evidence="3" type="ORF">L203_104685</name>
</gene>
<evidence type="ECO:0000313" key="3">
    <source>
        <dbReference type="EMBL" id="WVN89462.1"/>
    </source>
</evidence>
<keyword evidence="2" id="KW-0812">Transmembrane</keyword>
<feature type="transmembrane region" description="Helical" evidence="2">
    <location>
        <begin position="112"/>
        <end position="136"/>
    </location>
</feature>
<keyword evidence="4" id="KW-1185">Reference proteome</keyword>
<dbReference type="GeneID" id="91088895"/>
<keyword evidence="2" id="KW-1133">Transmembrane helix</keyword>
<dbReference type="KEGG" id="cdep:91088895"/>
<dbReference type="PANTHER" id="PTHR34814">
    <property type="entry name" value="NITROSOGUANIDINE RESISTANCE PROTEIN SNG1"/>
    <property type="match status" value="1"/>
</dbReference>
<dbReference type="InterPro" id="IPR053001">
    <property type="entry name" value="MNNG_permease-like"/>
</dbReference>
<dbReference type="Pfam" id="PF12051">
    <property type="entry name" value="DUF3533"/>
    <property type="match status" value="1"/>
</dbReference>
<feature type="transmembrane region" description="Helical" evidence="2">
    <location>
        <begin position="418"/>
        <end position="436"/>
    </location>
</feature>
<feature type="compositionally biased region" description="Basic and acidic residues" evidence="1">
    <location>
        <begin position="72"/>
        <end position="84"/>
    </location>
</feature>
<dbReference type="Proteomes" id="UP000094043">
    <property type="component" value="Chromosome 5"/>
</dbReference>
<feature type="transmembrane region" description="Helical" evidence="2">
    <location>
        <begin position="475"/>
        <end position="496"/>
    </location>
</feature>
<feature type="transmembrane region" description="Helical" evidence="2">
    <location>
        <begin position="350"/>
        <end position="371"/>
    </location>
</feature>
<evidence type="ECO:0000256" key="2">
    <source>
        <dbReference type="SAM" id="Phobius"/>
    </source>
</evidence>
<organism evidence="3 4">
    <name type="scientific">Cryptococcus depauperatus CBS 7841</name>
    <dbReference type="NCBI Taxonomy" id="1295531"/>
    <lineage>
        <taxon>Eukaryota</taxon>
        <taxon>Fungi</taxon>
        <taxon>Dikarya</taxon>
        <taxon>Basidiomycota</taxon>
        <taxon>Agaricomycotina</taxon>
        <taxon>Tremellomycetes</taxon>
        <taxon>Tremellales</taxon>
        <taxon>Cryptococcaceae</taxon>
        <taxon>Cryptococcus</taxon>
    </lineage>
</organism>
<sequence>MSNKQAPFTRPSASEPLTATQVESESNETARSRAGTAGSALSSRTVGNSKSSNGMNTYEPSKAGESPLPEAKMTHDLDPAKGRASDTLATKKPMKKFAYGFWSPEMAAFRKIAFKILISTVVITIIVVWLCLPLYWGSLWKSNRYTDKLTARIIDRDGGQVGQTITQGLLSHKNLRYFITSPSEFPTSADVEHDIVQEGAWGAIVINSGISDGLLRARQNGDASWNGSRAIDVYYAQARQETAVNSYLVPYLQQALGQLSAEYGTKSVAQYLQANVNNATAINLLAQAPTTLSNSIYYTMNNIRPYNQPVATAITLVGLIYMLILSFIMTMTNNAVREIISPFLTTRSYIMYRIISPICLYFPVSFFFTMVNLPFKVHFGAHYTYAGGFFLWWFTIFLGMGAVGLSTEAAITVLGPRFMAFFLIPLIIVNVSVASLPHELQPWVFRYGVAMPFYNCGRIVRTIIFNTKNDIAENMGILLAWIILNFITISIGTWWFRRKAVNQHNKEVAENEMDLDQP</sequence>
<reference evidence="3" key="3">
    <citation type="submission" date="2024-01" db="EMBL/GenBank/DDBJ databases">
        <authorList>
            <person name="Coelho M.A."/>
            <person name="David-Palma M."/>
            <person name="Shea T."/>
            <person name="Sun S."/>
            <person name="Cuomo C.A."/>
            <person name="Heitman J."/>
        </authorList>
    </citation>
    <scope>NUCLEOTIDE SEQUENCE</scope>
    <source>
        <strain evidence="3">CBS 7841</strain>
    </source>
</reference>
<dbReference type="AlphaFoldDB" id="A0A1E3IN79"/>
<dbReference type="GO" id="GO:0016020">
    <property type="term" value="C:membrane"/>
    <property type="evidence" value="ECO:0007669"/>
    <property type="project" value="TreeGrafter"/>
</dbReference>
<dbReference type="InterPro" id="IPR022703">
    <property type="entry name" value="DUF3533"/>
</dbReference>
<evidence type="ECO:0000313" key="4">
    <source>
        <dbReference type="Proteomes" id="UP000094043"/>
    </source>
</evidence>
<dbReference type="RefSeq" id="XP_066070162.1">
    <property type="nucleotide sequence ID" value="XM_066214065.1"/>
</dbReference>
<feature type="region of interest" description="Disordered" evidence="1">
    <location>
        <begin position="1"/>
        <end position="85"/>
    </location>
</feature>
<keyword evidence="2" id="KW-0472">Membrane</keyword>